<keyword evidence="1 2" id="KW-0238">DNA-binding</keyword>
<dbReference type="InterPro" id="IPR036271">
    <property type="entry name" value="Tet_transcr_reg_TetR-rel_C_sf"/>
</dbReference>
<gene>
    <name evidence="4" type="ORF">AL503_003920</name>
</gene>
<dbReference type="SUPFAM" id="SSF46689">
    <property type="entry name" value="Homeodomain-like"/>
    <property type="match status" value="1"/>
</dbReference>
<dbReference type="Gene3D" id="1.10.357.10">
    <property type="entry name" value="Tetracycline Repressor, domain 2"/>
    <property type="match status" value="1"/>
</dbReference>
<dbReference type="SUPFAM" id="SSF48498">
    <property type="entry name" value="Tetracyclin repressor-like, C-terminal domain"/>
    <property type="match status" value="1"/>
</dbReference>
<evidence type="ECO:0000313" key="4">
    <source>
        <dbReference type="EMBL" id="PNN29274.1"/>
    </source>
</evidence>
<protein>
    <submittedName>
        <fullName evidence="4">TetR/AcrR family transcriptional regulator</fullName>
    </submittedName>
</protein>
<dbReference type="AlphaFoldDB" id="A0A2K0AW78"/>
<evidence type="ECO:0000256" key="2">
    <source>
        <dbReference type="PROSITE-ProRule" id="PRU00335"/>
    </source>
</evidence>
<organism evidence="4 5">
    <name type="scientific">Staphylococcus haemolyticus</name>
    <dbReference type="NCBI Taxonomy" id="1283"/>
    <lineage>
        <taxon>Bacteria</taxon>
        <taxon>Bacillati</taxon>
        <taxon>Bacillota</taxon>
        <taxon>Bacilli</taxon>
        <taxon>Bacillales</taxon>
        <taxon>Staphylococcaceae</taxon>
        <taxon>Staphylococcus</taxon>
    </lineage>
</organism>
<dbReference type="GO" id="GO:0003677">
    <property type="term" value="F:DNA binding"/>
    <property type="evidence" value="ECO:0007669"/>
    <property type="project" value="UniProtKB-UniRule"/>
</dbReference>
<dbReference type="Pfam" id="PF00440">
    <property type="entry name" value="TetR_N"/>
    <property type="match status" value="1"/>
</dbReference>
<dbReference type="InterPro" id="IPR009057">
    <property type="entry name" value="Homeodomain-like_sf"/>
</dbReference>
<reference evidence="4 5" key="1">
    <citation type="submission" date="2017-12" db="EMBL/GenBank/DDBJ databases">
        <title>FDA dAtabase for Regulatory Grade micrObial Sequences (FDA-ARGOS): Supporting development and validation of Infectious Disease Dx tests.</title>
        <authorList>
            <person name="Hoffmann M."/>
            <person name="Allard M."/>
            <person name="Evans P."/>
            <person name="Brown E."/>
            <person name="Tallon L."/>
            <person name="Sadzewicz L."/>
            <person name="Sengamalay N."/>
            <person name="Ott S."/>
            <person name="Godinez A."/>
            <person name="Nagaraj S."/>
            <person name="Vavikolanu K."/>
            <person name="Aluvathingal J."/>
            <person name="Nadendla S."/>
            <person name="Sichtig H."/>
        </authorList>
    </citation>
    <scope>NUCLEOTIDE SEQUENCE [LARGE SCALE GENOMIC DNA]</scope>
    <source>
        <strain evidence="4 5">FDAARGOS_148</strain>
    </source>
</reference>
<dbReference type="Pfam" id="PF17937">
    <property type="entry name" value="TetR_C_28"/>
    <property type="match status" value="1"/>
</dbReference>
<dbReference type="InterPro" id="IPR041479">
    <property type="entry name" value="TetR_CgmR_C"/>
</dbReference>
<dbReference type="RefSeq" id="WP_016930942.1">
    <property type="nucleotide sequence ID" value="NZ_CAJCFW010000032.1"/>
</dbReference>
<dbReference type="EMBL" id="LORN02000014">
    <property type="protein sequence ID" value="PNN29274.1"/>
    <property type="molecule type" value="Genomic_DNA"/>
</dbReference>
<dbReference type="PROSITE" id="PS50977">
    <property type="entry name" value="HTH_TETR_2"/>
    <property type="match status" value="1"/>
</dbReference>
<dbReference type="InterPro" id="IPR001647">
    <property type="entry name" value="HTH_TetR"/>
</dbReference>
<proteinExistence type="predicted"/>
<dbReference type="Proteomes" id="UP000053523">
    <property type="component" value="Unassembled WGS sequence"/>
</dbReference>
<accession>A0A2K0AW78</accession>
<evidence type="ECO:0000256" key="1">
    <source>
        <dbReference type="ARBA" id="ARBA00023125"/>
    </source>
</evidence>
<feature type="DNA-binding region" description="H-T-H motif" evidence="2">
    <location>
        <begin position="27"/>
        <end position="46"/>
    </location>
</feature>
<dbReference type="PRINTS" id="PR00455">
    <property type="entry name" value="HTHTETR"/>
</dbReference>
<feature type="domain" description="HTH tetR-type" evidence="3">
    <location>
        <begin position="4"/>
        <end position="64"/>
    </location>
</feature>
<evidence type="ECO:0000313" key="5">
    <source>
        <dbReference type="Proteomes" id="UP000053523"/>
    </source>
</evidence>
<name>A0A2K0AW78_STAHA</name>
<evidence type="ECO:0000259" key="3">
    <source>
        <dbReference type="PROSITE" id="PS50977"/>
    </source>
</evidence>
<dbReference type="GeneID" id="74186679"/>
<sequence length="185" mass="20868">MTRKSKKQYILESAANIVNRQGTDYLTLDAVAKEASISKGGLLYHVKNREGLIKELVNYANELYRENVNSHIDNTHCKQGQWLNAFIEATKEHRVENAPITSAMLAAQGSNKALLLPLKSLYEDWQSQIVNDGLDEIDATIIRLAVDGLWLSEVFGISAIDESMRERVINRLKENVEVGINKEKK</sequence>
<comment type="caution">
    <text evidence="4">The sequence shown here is derived from an EMBL/GenBank/DDBJ whole genome shotgun (WGS) entry which is preliminary data.</text>
</comment>